<keyword evidence="3" id="KW-0808">Transferase</keyword>
<dbReference type="Pfam" id="PF00069">
    <property type="entry name" value="Pkinase"/>
    <property type="match status" value="1"/>
</dbReference>
<keyword evidence="11" id="KW-1185">Reference proteome</keyword>
<dbReference type="PROSITE" id="PS00108">
    <property type="entry name" value="PROTEIN_KINASE_ST"/>
    <property type="match status" value="1"/>
</dbReference>
<evidence type="ECO:0000256" key="8">
    <source>
        <dbReference type="ARBA" id="ARBA00048679"/>
    </source>
</evidence>
<dbReference type="InterPro" id="IPR011009">
    <property type="entry name" value="Kinase-like_dom_sf"/>
</dbReference>
<evidence type="ECO:0000256" key="4">
    <source>
        <dbReference type="ARBA" id="ARBA00022741"/>
    </source>
</evidence>
<keyword evidence="5" id="KW-0418">Kinase</keyword>
<evidence type="ECO:0000259" key="9">
    <source>
        <dbReference type="PROSITE" id="PS50011"/>
    </source>
</evidence>
<accession>W1NZ58</accession>
<protein>
    <recommendedName>
        <fullName evidence="1">non-specific serine/threonine protein kinase</fullName>
        <ecNumber evidence="1">2.7.11.1</ecNumber>
    </recommendedName>
</protein>
<name>W1NZ58_AMBTC</name>
<dbReference type="Gene3D" id="1.10.510.10">
    <property type="entry name" value="Transferase(Phosphotransferase) domain 1"/>
    <property type="match status" value="1"/>
</dbReference>
<dbReference type="SUPFAM" id="SSF56112">
    <property type="entry name" value="Protein kinase-like (PK-like)"/>
    <property type="match status" value="1"/>
</dbReference>
<dbReference type="HOGENOM" id="CLU_2174408_0_0_1"/>
<evidence type="ECO:0000256" key="3">
    <source>
        <dbReference type="ARBA" id="ARBA00022679"/>
    </source>
</evidence>
<evidence type="ECO:0000256" key="7">
    <source>
        <dbReference type="ARBA" id="ARBA00047899"/>
    </source>
</evidence>
<dbReference type="PANTHER" id="PTHR48055:SF57">
    <property type="entry name" value="PROTEIN KINASE DOMAIN-CONTAINING PROTEIN"/>
    <property type="match status" value="1"/>
</dbReference>
<gene>
    <name evidence="10" type="ORF">AMTR_s00135p00047930</name>
</gene>
<dbReference type="GO" id="GO:0005524">
    <property type="term" value="F:ATP binding"/>
    <property type="evidence" value="ECO:0007669"/>
    <property type="project" value="UniProtKB-KW"/>
</dbReference>
<comment type="catalytic activity">
    <reaction evidence="7">
        <text>L-threonyl-[protein] + ATP = O-phospho-L-threonyl-[protein] + ADP + H(+)</text>
        <dbReference type="Rhea" id="RHEA:46608"/>
        <dbReference type="Rhea" id="RHEA-COMP:11060"/>
        <dbReference type="Rhea" id="RHEA-COMP:11605"/>
        <dbReference type="ChEBI" id="CHEBI:15378"/>
        <dbReference type="ChEBI" id="CHEBI:30013"/>
        <dbReference type="ChEBI" id="CHEBI:30616"/>
        <dbReference type="ChEBI" id="CHEBI:61977"/>
        <dbReference type="ChEBI" id="CHEBI:456216"/>
        <dbReference type="EC" id="2.7.11.1"/>
    </reaction>
</comment>
<dbReference type="AlphaFoldDB" id="W1NZ58"/>
<reference evidence="11" key="1">
    <citation type="journal article" date="2013" name="Science">
        <title>The Amborella genome and the evolution of flowering plants.</title>
        <authorList>
            <consortium name="Amborella Genome Project"/>
        </authorList>
    </citation>
    <scope>NUCLEOTIDE SEQUENCE [LARGE SCALE GENOMIC DNA]</scope>
</reference>
<keyword evidence="6" id="KW-0067">ATP-binding</keyword>
<organism evidence="10 11">
    <name type="scientific">Amborella trichopoda</name>
    <dbReference type="NCBI Taxonomy" id="13333"/>
    <lineage>
        <taxon>Eukaryota</taxon>
        <taxon>Viridiplantae</taxon>
        <taxon>Streptophyta</taxon>
        <taxon>Embryophyta</taxon>
        <taxon>Tracheophyta</taxon>
        <taxon>Spermatophyta</taxon>
        <taxon>Magnoliopsida</taxon>
        <taxon>Amborellales</taxon>
        <taxon>Amborellaceae</taxon>
        <taxon>Amborella</taxon>
    </lineage>
</organism>
<keyword evidence="2" id="KW-0723">Serine/threonine-protein kinase</keyword>
<dbReference type="OMA" id="CALEYPH"/>
<dbReference type="EC" id="2.7.11.1" evidence="1"/>
<evidence type="ECO:0000256" key="5">
    <source>
        <dbReference type="ARBA" id="ARBA00022777"/>
    </source>
</evidence>
<evidence type="ECO:0000256" key="2">
    <source>
        <dbReference type="ARBA" id="ARBA00022527"/>
    </source>
</evidence>
<dbReference type="InterPro" id="IPR000719">
    <property type="entry name" value="Prot_kinase_dom"/>
</dbReference>
<dbReference type="FunFam" id="1.10.510.10:FF:001023">
    <property type="entry name" value="Os07g0541700 protein"/>
    <property type="match status" value="1"/>
</dbReference>
<comment type="catalytic activity">
    <reaction evidence="8">
        <text>L-seryl-[protein] + ATP = O-phospho-L-seryl-[protein] + ADP + H(+)</text>
        <dbReference type="Rhea" id="RHEA:17989"/>
        <dbReference type="Rhea" id="RHEA-COMP:9863"/>
        <dbReference type="Rhea" id="RHEA-COMP:11604"/>
        <dbReference type="ChEBI" id="CHEBI:15378"/>
        <dbReference type="ChEBI" id="CHEBI:29999"/>
        <dbReference type="ChEBI" id="CHEBI:30616"/>
        <dbReference type="ChEBI" id="CHEBI:83421"/>
        <dbReference type="ChEBI" id="CHEBI:456216"/>
        <dbReference type="EC" id="2.7.11.1"/>
    </reaction>
</comment>
<feature type="domain" description="Protein kinase" evidence="9">
    <location>
        <begin position="1"/>
        <end position="110"/>
    </location>
</feature>
<dbReference type="Proteomes" id="UP000017836">
    <property type="component" value="Unassembled WGS sequence"/>
</dbReference>
<dbReference type="GO" id="GO:0004674">
    <property type="term" value="F:protein serine/threonine kinase activity"/>
    <property type="evidence" value="ECO:0007669"/>
    <property type="project" value="UniProtKB-KW"/>
</dbReference>
<evidence type="ECO:0000256" key="6">
    <source>
        <dbReference type="ARBA" id="ARBA00022840"/>
    </source>
</evidence>
<keyword evidence="4" id="KW-0547">Nucleotide-binding</keyword>
<dbReference type="InterPro" id="IPR051564">
    <property type="entry name" value="LRR_receptor-like_kinase"/>
</dbReference>
<dbReference type="Gramene" id="ERN02892">
    <property type="protein sequence ID" value="ERN02892"/>
    <property type="gene ID" value="AMTR_s00135p00047930"/>
</dbReference>
<dbReference type="InterPro" id="IPR008271">
    <property type="entry name" value="Ser/Thr_kinase_AS"/>
</dbReference>
<dbReference type="EMBL" id="KI394463">
    <property type="protein sequence ID" value="ERN02892.1"/>
    <property type="molecule type" value="Genomic_DNA"/>
</dbReference>
<dbReference type="PANTHER" id="PTHR48055">
    <property type="entry name" value="LEUCINE-RICH REPEAT RECEPTOR PROTEIN KINASE EMS1"/>
    <property type="match status" value="1"/>
</dbReference>
<proteinExistence type="predicted"/>
<sequence length="110" mass="12759">MRKKRWLYPRDESHCRLSFLQRLDIMIDVAQALEYLHHDYSLPIVHRDLKPSNILLNEDRIPHVGDFGLARLIGEDHFASQMSTLGTFGYIAPVTKQTAINKIMPSRTNN</sequence>
<dbReference type="PROSITE" id="PS50011">
    <property type="entry name" value="PROTEIN_KINASE_DOM"/>
    <property type="match status" value="1"/>
</dbReference>
<evidence type="ECO:0000256" key="1">
    <source>
        <dbReference type="ARBA" id="ARBA00012513"/>
    </source>
</evidence>
<evidence type="ECO:0000313" key="10">
    <source>
        <dbReference type="EMBL" id="ERN02892.1"/>
    </source>
</evidence>
<evidence type="ECO:0000313" key="11">
    <source>
        <dbReference type="Proteomes" id="UP000017836"/>
    </source>
</evidence>